<keyword evidence="9" id="KW-0406">Ion transport</keyword>
<dbReference type="GO" id="GO:0005737">
    <property type="term" value="C:cytoplasm"/>
    <property type="evidence" value="ECO:0007669"/>
    <property type="project" value="UniProtKB-SubCell"/>
</dbReference>
<keyword evidence="4" id="KW-0963">Cytoplasm</keyword>
<dbReference type="InterPro" id="IPR005399">
    <property type="entry name" value="K_chnl_volt-dep_bsu_KCNAB-rel"/>
</dbReference>
<keyword evidence="12" id="KW-1185">Reference proteome</keyword>
<dbReference type="EMBL" id="MVBO01000028">
    <property type="protein sequence ID" value="OZJ04847.1"/>
    <property type="molecule type" value="Genomic_DNA"/>
</dbReference>
<evidence type="ECO:0000256" key="8">
    <source>
        <dbReference type="ARBA" id="ARBA00023002"/>
    </source>
</evidence>
<evidence type="ECO:0000256" key="6">
    <source>
        <dbReference type="ARBA" id="ARBA00022857"/>
    </source>
</evidence>
<evidence type="ECO:0000256" key="7">
    <source>
        <dbReference type="ARBA" id="ARBA00022958"/>
    </source>
</evidence>
<dbReference type="OrthoDB" id="1720422at2759"/>
<comment type="caution">
    <text evidence="11">The sequence shown here is derived from an EMBL/GenBank/DDBJ whole genome shotgun (WGS) entry which is preliminary data.</text>
</comment>
<comment type="subcellular location">
    <subcellularLocation>
        <location evidence="1">Cytoplasm</location>
    </subcellularLocation>
</comment>
<dbReference type="CDD" id="cd19143">
    <property type="entry name" value="AKR_AKR6C1_2"/>
    <property type="match status" value="1"/>
</dbReference>
<evidence type="ECO:0000313" key="11">
    <source>
        <dbReference type="EMBL" id="OZJ04847.1"/>
    </source>
</evidence>
<evidence type="ECO:0000259" key="10">
    <source>
        <dbReference type="Pfam" id="PF00248"/>
    </source>
</evidence>
<dbReference type="PANTHER" id="PTHR43150:SF2">
    <property type="entry name" value="HYPERKINETIC, ISOFORM M"/>
    <property type="match status" value="1"/>
</dbReference>
<dbReference type="AlphaFoldDB" id="A0A261Y2J5"/>
<keyword evidence="5" id="KW-0633">Potassium transport</keyword>
<dbReference type="NCBIfam" id="TIGR01293">
    <property type="entry name" value="Kv_beta"/>
    <property type="match status" value="1"/>
</dbReference>
<keyword evidence="7" id="KW-0630">Potassium</keyword>
<dbReference type="Proteomes" id="UP000242875">
    <property type="component" value="Unassembled WGS sequence"/>
</dbReference>
<evidence type="ECO:0000256" key="4">
    <source>
        <dbReference type="ARBA" id="ARBA00022490"/>
    </source>
</evidence>
<dbReference type="Pfam" id="PF00248">
    <property type="entry name" value="Aldo_ket_red"/>
    <property type="match status" value="1"/>
</dbReference>
<dbReference type="InterPro" id="IPR036812">
    <property type="entry name" value="NAD(P)_OxRdtase_dom_sf"/>
</dbReference>
<evidence type="ECO:0000313" key="12">
    <source>
        <dbReference type="Proteomes" id="UP000242875"/>
    </source>
</evidence>
<protein>
    <recommendedName>
        <fullName evidence="10">NADP-dependent oxidoreductase domain-containing protein</fullName>
    </recommendedName>
</protein>
<dbReference type="InterPro" id="IPR023210">
    <property type="entry name" value="NADP_OxRdtase_dom"/>
</dbReference>
<gene>
    <name evidence="11" type="ORF">BZG36_02617</name>
</gene>
<comment type="similarity">
    <text evidence="2">Belongs to the shaker potassium channel beta subunit family.</text>
</comment>
<evidence type="ECO:0000256" key="2">
    <source>
        <dbReference type="ARBA" id="ARBA00006515"/>
    </source>
</evidence>
<dbReference type="Gene3D" id="3.20.20.100">
    <property type="entry name" value="NADP-dependent oxidoreductase domain"/>
    <property type="match status" value="1"/>
</dbReference>
<keyword evidence="6" id="KW-0521">NADP</keyword>
<accession>A0A261Y2J5</accession>
<keyword evidence="8" id="KW-0560">Oxidoreductase</keyword>
<dbReference type="GO" id="GO:0005249">
    <property type="term" value="F:voltage-gated potassium channel activity"/>
    <property type="evidence" value="ECO:0007669"/>
    <property type="project" value="InterPro"/>
</dbReference>
<dbReference type="PANTHER" id="PTHR43150">
    <property type="entry name" value="HYPERKINETIC, ISOFORM M"/>
    <property type="match status" value="1"/>
</dbReference>
<sequence length="339" mass="38015">MAQETDMEYRYLGNTGLKVSVLSLGGWVTYGGQVGEDACYECMKLAWDNGVNFFDTAEVYAGGQSEVDMGKAIRKLGIKRSDVVVSTKIFWGGKGVNDRGLSRKHIIEGLMASLKRLEMDYVDIVFAHRPDPETPMEETVRAFNYCIDKGWVFYWGTSEWSAQQIQEACAIADKFGLIKPVVEQPQYNMFHRERFETEYEPLYKQIGLGTTIWSPLAGGILTGKYNDGVPQDSRFAMKDNEMMKRFRDGLSTEEGKAKLAKVRKLGELAKRLDTTTAALALAWTIKNKNVSTVIMGASKPSQITDNVSALKTVPKLTDEIMEEIEGILDNKPKPNPTFR</sequence>
<organism evidence="11 12">
    <name type="scientific">Bifiguratus adelaidae</name>
    <dbReference type="NCBI Taxonomy" id="1938954"/>
    <lineage>
        <taxon>Eukaryota</taxon>
        <taxon>Fungi</taxon>
        <taxon>Fungi incertae sedis</taxon>
        <taxon>Mucoromycota</taxon>
        <taxon>Mucoromycotina</taxon>
        <taxon>Endogonomycetes</taxon>
        <taxon>Endogonales</taxon>
        <taxon>Endogonales incertae sedis</taxon>
        <taxon>Bifiguratus</taxon>
    </lineage>
</organism>
<proteinExistence type="inferred from homology"/>
<evidence type="ECO:0000256" key="9">
    <source>
        <dbReference type="ARBA" id="ARBA00023065"/>
    </source>
</evidence>
<dbReference type="InterPro" id="IPR005983">
    <property type="entry name" value="K_chnl_volt-dep_bsu_KCNAB"/>
</dbReference>
<dbReference type="GO" id="GO:0016491">
    <property type="term" value="F:oxidoreductase activity"/>
    <property type="evidence" value="ECO:0007669"/>
    <property type="project" value="UniProtKB-KW"/>
</dbReference>
<evidence type="ECO:0000256" key="3">
    <source>
        <dbReference type="ARBA" id="ARBA00022448"/>
    </source>
</evidence>
<name>A0A261Y2J5_9FUNG</name>
<keyword evidence="3" id="KW-0813">Transport</keyword>
<evidence type="ECO:0000256" key="1">
    <source>
        <dbReference type="ARBA" id="ARBA00004496"/>
    </source>
</evidence>
<reference evidence="11 12" key="1">
    <citation type="journal article" date="2017" name="Mycologia">
        <title>Bifiguratus adelaidae, gen. et sp. nov., a new member of Mucoromycotina in endophytic and soil-dwelling habitats.</title>
        <authorList>
            <person name="Torres-Cruz T.J."/>
            <person name="Billingsley Tobias T.L."/>
            <person name="Almatruk M."/>
            <person name="Hesse C."/>
            <person name="Kuske C.R."/>
            <person name="Desiro A."/>
            <person name="Benucci G.M."/>
            <person name="Bonito G."/>
            <person name="Stajich J.E."/>
            <person name="Dunlap C."/>
            <person name="Arnold A.E."/>
            <person name="Porras-Alfaro A."/>
        </authorList>
    </citation>
    <scope>NUCLEOTIDE SEQUENCE [LARGE SCALE GENOMIC DNA]</scope>
    <source>
        <strain evidence="11 12">AZ0501</strain>
    </source>
</reference>
<feature type="domain" description="NADP-dependent oxidoreductase" evidence="10">
    <location>
        <begin position="22"/>
        <end position="328"/>
    </location>
</feature>
<dbReference type="PRINTS" id="PR01577">
    <property type="entry name" value="KCNABCHANNEL"/>
</dbReference>
<evidence type="ECO:0000256" key="5">
    <source>
        <dbReference type="ARBA" id="ARBA00022538"/>
    </source>
</evidence>
<dbReference type="SUPFAM" id="SSF51430">
    <property type="entry name" value="NAD(P)-linked oxidoreductase"/>
    <property type="match status" value="1"/>
</dbReference>